<dbReference type="AlphaFoldDB" id="K1GT63"/>
<feature type="region of interest" description="Disordered" evidence="1">
    <location>
        <begin position="330"/>
        <end position="350"/>
    </location>
</feature>
<evidence type="ECO:0000256" key="1">
    <source>
        <dbReference type="SAM" id="MobiDB-lite"/>
    </source>
</evidence>
<name>K1GT63_9FUSO</name>
<reference evidence="2 3" key="1">
    <citation type="submission" date="2012-05" db="EMBL/GenBank/DDBJ databases">
        <title>The Genome Sequence of Fusobacterium periodontium Oral Taxon 201 Strain D10.</title>
        <authorList>
            <consortium name="The Broad Institute Genome Sequencing Platform"/>
            <consortium name="The Broad Institute Genome Sequencing Center for Infectious Disease"/>
            <person name="Earl A."/>
            <person name="Ward D."/>
            <person name="Feldgarden M."/>
            <person name="Gevers D."/>
            <person name="Strauss J."/>
            <person name="Sibley C."/>
            <person name="White A."/>
            <person name="Ambrose C.E."/>
            <person name="Allen-Vercoe E."/>
            <person name="Walker B."/>
            <person name="Young S.K."/>
            <person name="Zeng Q."/>
            <person name="Gargeya S."/>
            <person name="Fitzgerald M."/>
            <person name="Haas B."/>
            <person name="Abouelleil A."/>
            <person name="Alvarado L."/>
            <person name="Arachchi H.M."/>
            <person name="Berlin A.M."/>
            <person name="Chapman S.B."/>
            <person name="Goldberg J."/>
            <person name="Griggs A."/>
            <person name="Gujja S."/>
            <person name="Hansen M."/>
            <person name="Howarth C."/>
            <person name="Imamovic A."/>
            <person name="Larimer J."/>
            <person name="McCowan C."/>
            <person name="Montmayeur A."/>
            <person name="Murphy C."/>
            <person name="Neiman D."/>
            <person name="Pearson M."/>
            <person name="Priest M."/>
            <person name="Roberts A."/>
            <person name="Saif S."/>
            <person name="Shea T."/>
            <person name="Sisk P."/>
            <person name="Sykes S."/>
            <person name="Wortman J."/>
            <person name="Nusbaum C."/>
            <person name="Birren B."/>
        </authorList>
    </citation>
    <scope>NUCLEOTIDE SEQUENCE [LARGE SCALE GENOMIC DNA]</scope>
    <source>
        <strain evidence="2 3">D10</strain>
    </source>
</reference>
<feature type="compositionally biased region" description="Basic and acidic residues" evidence="1">
    <location>
        <begin position="330"/>
        <end position="344"/>
    </location>
</feature>
<gene>
    <name evidence="2" type="ORF">FPOG_00027</name>
</gene>
<protein>
    <submittedName>
        <fullName evidence="2">Uncharacterized protein</fullName>
    </submittedName>
</protein>
<dbReference type="EMBL" id="ACIF01000048">
    <property type="protein sequence ID" value="EKA94636.1"/>
    <property type="molecule type" value="Genomic_DNA"/>
</dbReference>
<comment type="caution">
    <text evidence="2">The sequence shown here is derived from an EMBL/GenBank/DDBJ whole genome shotgun (WGS) entry which is preliminary data.</text>
</comment>
<evidence type="ECO:0000313" key="2">
    <source>
        <dbReference type="EMBL" id="EKA94636.1"/>
    </source>
</evidence>
<organism evidence="2 3">
    <name type="scientific">Fusobacterium periodonticum D10</name>
    <dbReference type="NCBI Taxonomy" id="620833"/>
    <lineage>
        <taxon>Bacteria</taxon>
        <taxon>Fusobacteriati</taxon>
        <taxon>Fusobacteriota</taxon>
        <taxon>Fusobacteriia</taxon>
        <taxon>Fusobacteriales</taxon>
        <taxon>Fusobacteriaceae</taxon>
        <taxon>Fusobacterium</taxon>
    </lineage>
</organism>
<dbReference type="Proteomes" id="UP000005809">
    <property type="component" value="Unassembled WGS sequence"/>
</dbReference>
<dbReference type="RefSeq" id="WP_005965556.1">
    <property type="nucleotide sequence ID" value="NZ_JH815344.1"/>
</dbReference>
<dbReference type="HOGENOM" id="CLU_072038_0_0_0"/>
<evidence type="ECO:0000313" key="3">
    <source>
        <dbReference type="Proteomes" id="UP000005809"/>
    </source>
</evidence>
<accession>K1GT63</accession>
<proteinExistence type="predicted"/>
<sequence length="350" mass="40745">MSKFKELEEIKDNLSNKNYCFIYSKSTNKQLTSLKNKTKLNNLVIFEIKFEESFYPHALGIKPYKMNIEELINKIKRNTLEIKDYQLSLTRGLKREALKKLPNTLKGSLIIGDYDNSKDAFDTNKLLGSTKNSRDASVGLIVIPTNINNKIQKYIPNSLQNEITKNYIINGTERKILFTLEKEKGQEKYNTILFKAKDIPIHNLYYNETIKQYLSVELQEIIKKQITNYNCLTGEPINIENHSSGENKWIAKKDVERLEIEKKDNAKEDIGKIAVMMTEKEMEDYKKNRGMETKEITNPSNEKKLYIIPVLYYNISDLKITKEIEQKFVPMKEKEKSQEIDKSKGQGIGD</sequence>
<dbReference type="PATRIC" id="fig|620833.3.peg.253"/>